<sequence length="71" mass="7764">MEGEIVADGDVEVGKADYATERVFRRKTPTAAVDLVCMPVCACARPVGPEFVNGALMLPLPDFNTRTFTFR</sequence>
<organism evidence="3">
    <name type="scientific">Haemonchus placei</name>
    <name type="common">Barber's pole worm</name>
    <dbReference type="NCBI Taxonomy" id="6290"/>
    <lineage>
        <taxon>Eukaryota</taxon>
        <taxon>Metazoa</taxon>
        <taxon>Ecdysozoa</taxon>
        <taxon>Nematoda</taxon>
        <taxon>Chromadorea</taxon>
        <taxon>Rhabditida</taxon>
        <taxon>Rhabditina</taxon>
        <taxon>Rhabditomorpha</taxon>
        <taxon>Strongyloidea</taxon>
        <taxon>Trichostrongylidae</taxon>
        <taxon>Haemonchus</taxon>
    </lineage>
</organism>
<dbReference type="EMBL" id="UZAF01017676">
    <property type="protein sequence ID" value="VDO43949.1"/>
    <property type="molecule type" value="Genomic_DNA"/>
</dbReference>
<reference evidence="3" key="1">
    <citation type="submission" date="2017-02" db="UniProtKB">
        <authorList>
            <consortium name="WormBaseParasite"/>
        </authorList>
    </citation>
    <scope>IDENTIFICATION</scope>
</reference>
<evidence type="ECO:0000313" key="1">
    <source>
        <dbReference type="EMBL" id="VDO43949.1"/>
    </source>
</evidence>
<reference evidence="1 2" key="2">
    <citation type="submission" date="2018-11" db="EMBL/GenBank/DDBJ databases">
        <authorList>
            <consortium name="Pathogen Informatics"/>
        </authorList>
    </citation>
    <scope>NUCLEOTIDE SEQUENCE [LARGE SCALE GENOMIC DNA]</scope>
    <source>
        <strain evidence="1 2">MHpl1</strain>
    </source>
</reference>
<dbReference type="AlphaFoldDB" id="A0A0N4WL31"/>
<keyword evidence="2" id="KW-1185">Reference proteome</keyword>
<name>A0A0N4WL31_HAEPC</name>
<dbReference type="Proteomes" id="UP000268014">
    <property type="component" value="Unassembled WGS sequence"/>
</dbReference>
<dbReference type="WBParaSite" id="HPLM_0001183401-mRNA-1">
    <property type="protein sequence ID" value="HPLM_0001183401-mRNA-1"/>
    <property type="gene ID" value="HPLM_0001183401"/>
</dbReference>
<evidence type="ECO:0000313" key="2">
    <source>
        <dbReference type="Proteomes" id="UP000268014"/>
    </source>
</evidence>
<accession>A0A0N4WL31</accession>
<gene>
    <name evidence="1" type="ORF">HPLM_LOCUS11826</name>
</gene>
<evidence type="ECO:0000313" key="3">
    <source>
        <dbReference type="WBParaSite" id="HPLM_0001183401-mRNA-1"/>
    </source>
</evidence>
<protein>
    <submittedName>
        <fullName evidence="3">Dihydrodipicolinate reductase</fullName>
    </submittedName>
</protein>
<proteinExistence type="predicted"/>